<name>A0A9P7N4F7_9HYPO</name>
<reference evidence="2" key="1">
    <citation type="journal article" date="2020" name="bioRxiv">
        <title>Whole genome comparisons of ergot fungi reveals the divergence and evolution of species within the genus Claviceps are the result of varying mechanisms driving genome evolution and host range expansion.</title>
        <authorList>
            <person name="Wyka S.A."/>
            <person name="Mondo S.J."/>
            <person name="Liu M."/>
            <person name="Dettman J."/>
            <person name="Nalam V."/>
            <person name="Broders K.D."/>
        </authorList>
    </citation>
    <scope>NUCLEOTIDE SEQUENCE</scope>
    <source>
        <strain evidence="2">CCC 602</strain>
    </source>
</reference>
<evidence type="ECO:0000313" key="2">
    <source>
        <dbReference type="EMBL" id="KAG5986396.1"/>
    </source>
</evidence>
<comment type="caution">
    <text evidence="2">The sequence shown here is derived from an EMBL/GenBank/DDBJ whole genome shotgun (WGS) entry which is preliminary data.</text>
</comment>
<keyword evidence="1" id="KW-0812">Transmembrane</keyword>
<sequence>MPAYTCKRAIPAISAVPAIPAIPIILAVSCHVLPRLVRMSKIDDADAGNLKAAGADDGLPTRSTWTLDATALLMNPAKRGRLGVMTQFAAW</sequence>
<dbReference type="PROSITE" id="PS51257">
    <property type="entry name" value="PROKAR_LIPOPROTEIN"/>
    <property type="match status" value="1"/>
</dbReference>
<keyword evidence="1" id="KW-0472">Membrane</keyword>
<protein>
    <submittedName>
        <fullName evidence="2">Uncharacterized protein</fullName>
    </submittedName>
</protein>
<feature type="transmembrane region" description="Helical" evidence="1">
    <location>
        <begin position="12"/>
        <end position="33"/>
    </location>
</feature>
<organism evidence="2 3">
    <name type="scientific">Claviceps pusilla</name>
    <dbReference type="NCBI Taxonomy" id="123648"/>
    <lineage>
        <taxon>Eukaryota</taxon>
        <taxon>Fungi</taxon>
        <taxon>Dikarya</taxon>
        <taxon>Ascomycota</taxon>
        <taxon>Pezizomycotina</taxon>
        <taxon>Sordariomycetes</taxon>
        <taxon>Hypocreomycetidae</taxon>
        <taxon>Hypocreales</taxon>
        <taxon>Clavicipitaceae</taxon>
        <taxon>Claviceps</taxon>
    </lineage>
</organism>
<dbReference type="AlphaFoldDB" id="A0A9P7N4F7"/>
<evidence type="ECO:0000313" key="3">
    <source>
        <dbReference type="Proteomes" id="UP000748025"/>
    </source>
</evidence>
<dbReference type="EMBL" id="SRPW01003651">
    <property type="protein sequence ID" value="KAG5986396.1"/>
    <property type="molecule type" value="Genomic_DNA"/>
</dbReference>
<proteinExistence type="predicted"/>
<dbReference type="Proteomes" id="UP000748025">
    <property type="component" value="Unassembled WGS sequence"/>
</dbReference>
<evidence type="ECO:0000256" key="1">
    <source>
        <dbReference type="SAM" id="Phobius"/>
    </source>
</evidence>
<keyword evidence="3" id="KW-1185">Reference proteome</keyword>
<accession>A0A9P7N4F7</accession>
<gene>
    <name evidence="2" type="ORF">E4U43_005525</name>
</gene>
<keyword evidence="1" id="KW-1133">Transmembrane helix</keyword>